<comment type="caution">
    <text evidence="1">The sequence shown here is derived from an EMBL/GenBank/DDBJ whole genome shotgun (WGS) entry which is preliminary data.</text>
</comment>
<sequence length="323" mass="36307">MARDITMKDSCPARSFVENVVVRLESFRCRDEDATQKQTPFITVLSTSLALECDYNHPLMSDPRDRADADDFSTFPDYSKTCGEVYTEAAVYFLRQGHIDTLIFCQSPRELSALPSWVPDWSMHADRVLSPRGRASSPRRGTLNQVKPFFVDAIKEFGQVWDPDWLRPLDPNAALAFVNDILSFCKKSTRVKFPNDTAGSFVDDLNYYVEVGKALQAKADSGSSDTQEREGDRWSEDADWFMLSLHRLHSCRPFLSSQGFVGLCPSHVQPGDEICVMLGAEALTLLRPRGDGSYSVVGEAYVHGIMFGEMLKGDLHIETILLR</sequence>
<reference evidence="1 2" key="1">
    <citation type="journal article" date="2021" name="Nat. Commun.">
        <title>Genetic determinants of endophytism in the Arabidopsis root mycobiome.</title>
        <authorList>
            <person name="Mesny F."/>
            <person name="Miyauchi S."/>
            <person name="Thiergart T."/>
            <person name="Pickel B."/>
            <person name="Atanasova L."/>
            <person name="Karlsson M."/>
            <person name="Huettel B."/>
            <person name="Barry K.W."/>
            <person name="Haridas S."/>
            <person name="Chen C."/>
            <person name="Bauer D."/>
            <person name="Andreopoulos W."/>
            <person name="Pangilinan J."/>
            <person name="LaButti K."/>
            <person name="Riley R."/>
            <person name="Lipzen A."/>
            <person name="Clum A."/>
            <person name="Drula E."/>
            <person name="Henrissat B."/>
            <person name="Kohler A."/>
            <person name="Grigoriev I.V."/>
            <person name="Martin F.M."/>
            <person name="Hacquard S."/>
        </authorList>
    </citation>
    <scope>NUCLEOTIDE SEQUENCE [LARGE SCALE GENOMIC DNA]</scope>
    <source>
        <strain evidence="1 2">MPI-CAGE-CH-0241</strain>
    </source>
</reference>
<keyword evidence="2" id="KW-1185">Reference proteome</keyword>
<dbReference type="EMBL" id="JAGPYM010000038">
    <property type="protein sequence ID" value="KAH6874559.1"/>
    <property type="molecule type" value="Genomic_DNA"/>
</dbReference>
<dbReference type="Pfam" id="PF26639">
    <property type="entry name" value="Het-6_barrel"/>
    <property type="match status" value="1"/>
</dbReference>
<dbReference type="AlphaFoldDB" id="A0A9P9AJH6"/>
<accession>A0A9P9AJH6</accession>
<dbReference type="InterPro" id="IPR052895">
    <property type="entry name" value="HetReg/Transcr_Mod"/>
</dbReference>
<evidence type="ECO:0000313" key="1">
    <source>
        <dbReference type="EMBL" id="KAH6874559.1"/>
    </source>
</evidence>
<protein>
    <recommendedName>
        <fullName evidence="3">Heterokaryon incompatibility protein</fullName>
    </recommendedName>
</protein>
<name>A0A9P9AJH6_9HYPO</name>
<dbReference type="PANTHER" id="PTHR24148">
    <property type="entry name" value="ANKYRIN REPEAT DOMAIN-CONTAINING PROTEIN 39 HOMOLOG-RELATED"/>
    <property type="match status" value="1"/>
</dbReference>
<gene>
    <name evidence="1" type="ORF">B0T10DRAFT_465617</name>
</gene>
<organism evidence="1 2">
    <name type="scientific">Thelonectria olida</name>
    <dbReference type="NCBI Taxonomy" id="1576542"/>
    <lineage>
        <taxon>Eukaryota</taxon>
        <taxon>Fungi</taxon>
        <taxon>Dikarya</taxon>
        <taxon>Ascomycota</taxon>
        <taxon>Pezizomycotina</taxon>
        <taxon>Sordariomycetes</taxon>
        <taxon>Hypocreomycetidae</taxon>
        <taxon>Hypocreales</taxon>
        <taxon>Nectriaceae</taxon>
        <taxon>Thelonectria</taxon>
    </lineage>
</organism>
<dbReference type="OrthoDB" id="2157530at2759"/>
<dbReference type="PANTHER" id="PTHR24148:SF64">
    <property type="entry name" value="HETEROKARYON INCOMPATIBILITY DOMAIN-CONTAINING PROTEIN"/>
    <property type="match status" value="1"/>
</dbReference>
<evidence type="ECO:0008006" key="3">
    <source>
        <dbReference type="Google" id="ProtNLM"/>
    </source>
</evidence>
<dbReference type="Proteomes" id="UP000777438">
    <property type="component" value="Unassembled WGS sequence"/>
</dbReference>
<evidence type="ECO:0000313" key="2">
    <source>
        <dbReference type="Proteomes" id="UP000777438"/>
    </source>
</evidence>
<proteinExistence type="predicted"/>